<comment type="caution">
    <text evidence="2">The sequence shown here is derived from an EMBL/GenBank/DDBJ whole genome shotgun (WGS) entry which is preliminary data.</text>
</comment>
<evidence type="ECO:0000313" key="2">
    <source>
        <dbReference type="EMBL" id="CAI9964226.1"/>
    </source>
</evidence>
<keyword evidence="4" id="KW-1185">Reference proteome</keyword>
<dbReference type="CDD" id="cd00304">
    <property type="entry name" value="RT_like"/>
    <property type="match status" value="1"/>
</dbReference>
<dbReference type="InterPro" id="IPR043502">
    <property type="entry name" value="DNA/RNA_pol_sf"/>
</dbReference>
<dbReference type="InterPro" id="IPR000477">
    <property type="entry name" value="RT_dom"/>
</dbReference>
<accession>A0AA86UTM7</accession>
<dbReference type="SUPFAM" id="SSF56672">
    <property type="entry name" value="DNA/RNA polymerases"/>
    <property type="match status" value="1"/>
</dbReference>
<proteinExistence type="predicted"/>
<evidence type="ECO:0000313" key="3">
    <source>
        <dbReference type="EMBL" id="CAL5996831.1"/>
    </source>
</evidence>
<protein>
    <submittedName>
        <fullName evidence="2">RT/endonuclease</fullName>
    </submittedName>
</protein>
<organism evidence="2">
    <name type="scientific">Hexamita inflata</name>
    <dbReference type="NCBI Taxonomy" id="28002"/>
    <lineage>
        <taxon>Eukaryota</taxon>
        <taxon>Metamonada</taxon>
        <taxon>Diplomonadida</taxon>
        <taxon>Hexamitidae</taxon>
        <taxon>Hexamitinae</taxon>
        <taxon>Hexamita</taxon>
    </lineage>
</organism>
<reference evidence="3 4" key="2">
    <citation type="submission" date="2024-07" db="EMBL/GenBank/DDBJ databases">
        <authorList>
            <person name="Akdeniz Z."/>
        </authorList>
    </citation>
    <scope>NUCLEOTIDE SEQUENCE [LARGE SCALE GENOMIC DNA]</scope>
</reference>
<dbReference type="AlphaFoldDB" id="A0AA86UTM7"/>
<dbReference type="EMBL" id="CAXDID020000035">
    <property type="protein sequence ID" value="CAL5996831.1"/>
    <property type="molecule type" value="Genomic_DNA"/>
</dbReference>
<dbReference type="EMBL" id="CATOUU010000972">
    <property type="protein sequence ID" value="CAI9964226.1"/>
    <property type="molecule type" value="Genomic_DNA"/>
</dbReference>
<name>A0AA86UTM7_9EUKA</name>
<reference evidence="2" key="1">
    <citation type="submission" date="2023-06" db="EMBL/GenBank/DDBJ databases">
        <authorList>
            <person name="Kurt Z."/>
        </authorList>
    </citation>
    <scope>NUCLEOTIDE SEQUENCE</scope>
</reference>
<evidence type="ECO:0000313" key="4">
    <source>
        <dbReference type="Proteomes" id="UP001642409"/>
    </source>
</evidence>
<dbReference type="Proteomes" id="UP001642409">
    <property type="component" value="Unassembled WGS sequence"/>
</dbReference>
<dbReference type="PROSITE" id="PS50878">
    <property type="entry name" value="RT_POL"/>
    <property type="match status" value="1"/>
</dbReference>
<sequence length="373" mass="42991">MQSQLYICGLIQAQNCLETASYNLIQGSNLSSLCFSYAVEPILEELKKKYRISCYADDIIIEIGQSSEKEVIDFATSLFSKYGFTINEKKCFSTANDNVITFDGINISSTENDPRLHTSKKLTQTAEEIYSLIEQLLERGLGRSQALGIFLVSLIPKINWALRIEDYVKETIQDYKRIDELMAQTFYLITNPRQFTEEDFMGEQRQITIQNFINIMSAPLNRNGFNCILPGRNFEITQKLNAAEQLQYKDLFVKLKEHNEHQNCTTLITNMDSFAAQVLHKYHDLTNMEFQRAIDIMFDTDTPEPRNHAYICPLCQKHITDPNHAVFCNSGAGYAIKRHNKAQYDLVEQVGLTRSQKYKIKQLPYQTSITQFL</sequence>
<evidence type="ECO:0000259" key="1">
    <source>
        <dbReference type="PROSITE" id="PS50878"/>
    </source>
</evidence>
<dbReference type="Pfam" id="PF00078">
    <property type="entry name" value="RVT_1"/>
    <property type="match status" value="1"/>
</dbReference>
<gene>
    <name evidence="3" type="ORF">HINF_LOCUS14956</name>
    <name evidence="2" type="ORF">HINF_LOCUS51871</name>
</gene>
<feature type="domain" description="Reverse transcriptase" evidence="1">
    <location>
        <begin position="1"/>
        <end position="107"/>
    </location>
</feature>